<gene>
    <name evidence="4" type="ORF">GEU84_002455</name>
</gene>
<keyword evidence="1" id="KW-0732">Signal</keyword>
<dbReference type="GO" id="GO:0019867">
    <property type="term" value="C:outer membrane"/>
    <property type="evidence" value="ECO:0007669"/>
    <property type="project" value="InterPro"/>
</dbReference>
<dbReference type="InterPro" id="IPR007450">
    <property type="entry name" value="BamE_dom"/>
</dbReference>
<dbReference type="RefSeq" id="WP_152823896.1">
    <property type="nucleotide sequence ID" value="NZ_WHUT02000001.1"/>
</dbReference>
<evidence type="ECO:0000313" key="4">
    <source>
        <dbReference type="EMBL" id="NUB43233.1"/>
    </source>
</evidence>
<organism evidence="4 5">
    <name type="scientific">Fertoeibacter niger</name>
    <dbReference type="NCBI Taxonomy" id="2656921"/>
    <lineage>
        <taxon>Bacteria</taxon>
        <taxon>Pseudomonadati</taxon>
        <taxon>Pseudomonadota</taxon>
        <taxon>Alphaproteobacteria</taxon>
        <taxon>Rhodobacterales</taxon>
        <taxon>Paracoccaceae</taxon>
        <taxon>Fertoeibacter</taxon>
    </lineage>
</organism>
<evidence type="ECO:0000256" key="1">
    <source>
        <dbReference type="ARBA" id="ARBA00022729"/>
    </source>
</evidence>
<keyword evidence="2" id="KW-0472">Membrane</keyword>
<proteinExistence type="predicted"/>
<feature type="domain" description="Outer membrane protein assembly factor BamE" evidence="3">
    <location>
        <begin position="41"/>
        <end position="116"/>
    </location>
</feature>
<name>A0A8X8GRZ4_9RHOB</name>
<accession>A0A8X8GRZ4</accession>
<dbReference type="Proteomes" id="UP000484076">
    <property type="component" value="Unassembled WGS sequence"/>
</dbReference>
<dbReference type="Pfam" id="PF04355">
    <property type="entry name" value="BamE"/>
    <property type="match status" value="1"/>
</dbReference>
<sequence>MGLAGGNGTGAGRLARRARNLTLGLAVMLAVACSPVFRNHGYAPEDTDLAQIEVGRDTRETVAEVVGRPSAAGLLNDEGWYYVQSRYRHYGARAPQEVDRQVVAISFTPEGVVQNVERFGLEQGRVVPLSRRVTETNVRGVSLISQLLGGLGRIRAEDVLE</sequence>
<dbReference type="InterPro" id="IPR037873">
    <property type="entry name" value="BamE-like"/>
</dbReference>
<comment type="caution">
    <text evidence="4">The sequence shown here is derived from an EMBL/GenBank/DDBJ whole genome shotgun (WGS) entry which is preliminary data.</text>
</comment>
<dbReference type="AlphaFoldDB" id="A0A8X8GRZ4"/>
<evidence type="ECO:0000259" key="3">
    <source>
        <dbReference type="Pfam" id="PF04355"/>
    </source>
</evidence>
<dbReference type="Gene3D" id="3.30.1450.10">
    <property type="match status" value="1"/>
</dbReference>
<keyword evidence="5" id="KW-1185">Reference proteome</keyword>
<dbReference type="EMBL" id="WHUT02000001">
    <property type="protein sequence ID" value="NUB43233.1"/>
    <property type="molecule type" value="Genomic_DNA"/>
</dbReference>
<protein>
    <submittedName>
        <fullName evidence="4">Outer membrane protein assembly factor BamE</fullName>
    </submittedName>
</protein>
<evidence type="ECO:0000313" key="5">
    <source>
        <dbReference type="Proteomes" id="UP000484076"/>
    </source>
</evidence>
<reference evidence="4" key="1">
    <citation type="submission" date="2020-05" db="EMBL/GenBank/DDBJ databases">
        <title>Fertoebacter nigrum gen. nov., sp. nov., a new member of the family Rhodobacteraceae.</title>
        <authorList>
            <person name="Szuroczki S."/>
            <person name="Abbaszade G."/>
            <person name="Buni D."/>
            <person name="Schumann P."/>
            <person name="Toth E."/>
        </authorList>
    </citation>
    <scope>NUCLEOTIDE SEQUENCE</scope>
    <source>
        <strain evidence="4">RG-N-1a</strain>
    </source>
</reference>
<evidence type="ECO:0000256" key="2">
    <source>
        <dbReference type="ARBA" id="ARBA00023136"/>
    </source>
</evidence>